<dbReference type="Pfam" id="PF01936">
    <property type="entry name" value="NYN"/>
    <property type="match status" value="1"/>
</dbReference>
<proteinExistence type="predicted"/>
<sequence length="277" mass="30702">MRWGTAVPLPQVLFRDEGESSFTARDQNLRTARAASFGTPSNSFLISVTRSVILVSYDQYFLVYQMENGFSVSSMPNGVQAENVAGNVRKALHMHPFITGAVTMFSAYGDFNAFSRRLREGCQRTGVKLVDVPNGRKFATDKAILVDMFLFALDNRPPASILLISGDADFSPALYVLGQRGYTVVVVVPAIYDVQSELSSAGRFLWDWPTVARGDGFIPPSVVPCRHEPSEYHISCQIADRNNGHIEEMLVRKETSRSKYSIPAEMGPVLPPEYAHN</sequence>
<protein>
    <recommendedName>
        <fullName evidence="1">NYN domain-containing protein</fullName>
    </recommendedName>
</protein>
<organism evidence="2 3">
    <name type="scientific">Colocasia esculenta</name>
    <name type="common">Wild taro</name>
    <name type="synonym">Arum esculentum</name>
    <dbReference type="NCBI Taxonomy" id="4460"/>
    <lineage>
        <taxon>Eukaryota</taxon>
        <taxon>Viridiplantae</taxon>
        <taxon>Streptophyta</taxon>
        <taxon>Embryophyta</taxon>
        <taxon>Tracheophyta</taxon>
        <taxon>Spermatophyta</taxon>
        <taxon>Magnoliopsida</taxon>
        <taxon>Liliopsida</taxon>
        <taxon>Araceae</taxon>
        <taxon>Aroideae</taxon>
        <taxon>Colocasieae</taxon>
        <taxon>Colocasia</taxon>
    </lineage>
</organism>
<dbReference type="AlphaFoldDB" id="A0A843WGV3"/>
<dbReference type="GO" id="GO:0010468">
    <property type="term" value="P:regulation of gene expression"/>
    <property type="evidence" value="ECO:0007669"/>
    <property type="project" value="InterPro"/>
</dbReference>
<dbReference type="Gene3D" id="3.40.50.1010">
    <property type="entry name" value="5'-nuclease"/>
    <property type="match status" value="1"/>
</dbReference>
<dbReference type="EMBL" id="NMUH01004410">
    <property type="protein sequence ID" value="MQM09562.1"/>
    <property type="molecule type" value="Genomic_DNA"/>
</dbReference>
<feature type="domain" description="NYN" evidence="1">
    <location>
        <begin position="75"/>
        <end position="189"/>
    </location>
</feature>
<evidence type="ECO:0000313" key="3">
    <source>
        <dbReference type="Proteomes" id="UP000652761"/>
    </source>
</evidence>
<accession>A0A843WGV3</accession>
<reference evidence="2" key="1">
    <citation type="submission" date="2017-07" db="EMBL/GenBank/DDBJ databases">
        <title>Taro Niue Genome Assembly and Annotation.</title>
        <authorList>
            <person name="Atibalentja N."/>
            <person name="Keating K."/>
            <person name="Fields C.J."/>
        </authorList>
    </citation>
    <scope>NUCLEOTIDE SEQUENCE</scope>
    <source>
        <strain evidence="2">Niue_2</strain>
        <tissue evidence="2">Leaf</tissue>
    </source>
</reference>
<gene>
    <name evidence="2" type="ORF">Taro_042437</name>
</gene>
<dbReference type="Proteomes" id="UP000652761">
    <property type="component" value="Unassembled WGS sequence"/>
</dbReference>
<evidence type="ECO:0000259" key="1">
    <source>
        <dbReference type="Pfam" id="PF01936"/>
    </source>
</evidence>
<name>A0A843WGV3_COLES</name>
<dbReference type="OrthoDB" id="549353at2759"/>
<dbReference type="PANTHER" id="PTHR14379">
    <property type="entry name" value="LIMKAIN B LKAP"/>
    <property type="match status" value="1"/>
</dbReference>
<dbReference type="InterPro" id="IPR021139">
    <property type="entry name" value="NYN"/>
</dbReference>
<dbReference type="GO" id="GO:0005777">
    <property type="term" value="C:peroxisome"/>
    <property type="evidence" value="ECO:0007669"/>
    <property type="project" value="InterPro"/>
</dbReference>
<comment type="caution">
    <text evidence="2">The sequence shown here is derived from an EMBL/GenBank/DDBJ whole genome shotgun (WGS) entry which is preliminary data.</text>
</comment>
<evidence type="ECO:0000313" key="2">
    <source>
        <dbReference type="EMBL" id="MQM09562.1"/>
    </source>
</evidence>
<keyword evidence="3" id="KW-1185">Reference proteome</keyword>
<dbReference type="GO" id="GO:0004540">
    <property type="term" value="F:RNA nuclease activity"/>
    <property type="evidence" value="ECO:0007669"/>
    <property type="project" value="InterPro"/>
</dbReference>
<dbReference type="InterPro" id="IPR024768">
    <property type="entry name" value="Marf1"/>
</dbReference>
<dbReference type="CDD" id="cd10910">
    <property type="entry name" value="PIN_limkain_b1_N_like"/>
    <property type="match status" value="1"/>
</dbReference>
<dbReference type="PANTHER" id="PTHR14379:SF82">
    <property type="entry name" value="OS08G0230500 PROTEIN"/>
    <property type="match status" value="1"/>
</dbReference>